<dbReference type="Proteomes" id="UP000688947">
    <property type="component" value="Unassembled WGS sequence"/>
</dbReference>
<organism evidence="1 2">
    <name type="scientific">Phytophthora cactorum</name>
    <dbReference type="NCBI Taxonomy" id="29920"/>
    <lineage>
        <taxon>Eukaryota</taxon>
        <taxon>Sar</taxon>
        <taxon>Stramenopiles</taxon>
        <taxon>Oomycota</taxon>
        <taxon>Peronosporomycetes</taxon>
        <taxon>Peronosporales</taxon>
        <taxon>Peronosporaceae</taxon>
        <taxon>Phytophthora</taxon>
    </lineage>
</organism>
<dbReference type="VEuPathDB" id="FungiDB:PC110_g16793"/>
<evidence type="ECO:0000313" key="2">
    <source>
        <dbReference type="Proteomes" id="UP000688947"/>
    </source>
</evidence>
<sequence>MLPEYVVNGIKADAKVILHDSGPRFGCPDITTIAKIYNCSGQSVLNVLTGKPRPGRRTKYSPKEVADAVHDLPADLSGREKARHLGIPETSFRRLQPKLETLMAKATEVHSLRADRASRDELLLRLQDDAVQEACFAFYALSDVTFCHSLINLHQAKKPVRVITDRQWTNCNQVRENVS</sequence>
<reference evidence="1" key="1">
    <citation type="submission" date="2021-01" db="EMBL/GenBank/DDBJ databases">
        <title>Phytophthora aleatoria, a newly-described species from Pinus radiata is distinct from Phytophthora cactorum isolates based on comparative genomics.</title>
        <authorList>
            <person name="Mcdougal R."/>
            <person name="Panda P."/>
            <person name="Williams N."/>
            <person name="Studholme D.J."/>
        </authorList>
    </citation>
    <scope>NUCLEOTIDE SEQUENCE</scope>
    <source>
        <strain evidence="1">NZFS 3830</strain>
    </source>
</reference>
<proteinExistence type="predicted"/>
<gene>
    <name evidence="1" type="ORF">JG687_00009966</name>
</gene>
<protein>
    <submittedName>
        <fullName evidence="1">Uncharacterized protein</fullName>
    </submittedName>
</protein>
<evidence type="ECO:0000313" key="1">
    <source>
        <dbReference type="EMBL" id="KAG6957469.1"/>
    </source>
</evidence>
<dbReference type="EMBL" id="JAENGZ010000542">
    <property type="protein sequence ID" value="KAG6957469.1"/>
    <property type="molecule type" value="Genomic_DNA"/>
</dbReference>
<comment type="caution">
    <text evidence="1">The sequence shown here is derived from an EMBL/GenBank/DDBJ whole genome shotgun (WGS) entry which is preliminary data.</text>
</comment>
<name>A0A8T1UA77_9STRA</name>
<dbReference type="VEuPathDB" id="FungiDB:PC110_g20239"/>
<dbReference type="AlphaFoldDB" id="A0A8T1UA77"/>
<accession>A0A8T1UA77</accession>